<keyword evidence="3" id="KW-1185">Reference proteome</keyword>
<evidence type="ECO:0000313" key="2">
    <source>
        <dbReference type="EMBL" id="EJK56219.1"/>
    </source>
</evidence>
<feature type="compositionally biased region" description="Low complexity" evidence="1">
    <location>
        <begin position="59"/>
        <end position="71"/>
    </location>
</feature>
<name>K0RUZ2_THAOC</name>
<protein>
    <submittedName>
        <fullName evidence="2">Uncharacterized protein</fullName>
    </submittedName>
</protein>
<comment type="caution">
    <text evidence="2">The sequence shown here is derived from an EMBL/GenBank/DDBJ whole genome shotgun (WGS) entry which is preliminary data.</text>
</comment>
<feature type="compositionally biased region" description="Acidic residues" evidence="1">
    <location>
        <begin position="687"/>
        <end position="697"/>
    </location>
</feature>
<dbReference type="Proteomes" id="UP000266841">
    <property type="component" value="Unassembled WGS sequence"/>
</dbReference>
<dbReference type="EMBL" id="AGNL01032093">
    <property type="protein sequence ID" value="EJK56219.1"/>
    <property type="molecule type" value="Genomic_DNA"/>
</dbReference>
<gene>
    <name evidence="2" type="ORF">THAOC_23938</name>
</gene>
<accession>K0RUZ2</accession>
<feature type="compositionally biased region" description="Low complexity" evidence="1">
    <location>
        <begin position="597"/>
        <end position="606"/>
    </location>
</feature>
<feature type="region of interest" description="Disordered" evidence="1">
    <location>
        <begin position="338"/>
        <end position="358"/>
    </location>
</feature>
<feature type="region of interest" description="Disordered" evidence="1">
    <location>
        <begin position="773"/>
        <end position="828"/>
    </location>
</feature>
<feature type="region of interest" description="Disordered" evidence="1">
    <location>
        <begin position="548"/>
        <end position="640"/>
    </location>
</feature>
<feature type="compositionally biased region" description="Polar residues" evidence="1">
    <location>
        <begin position="24"/>
        <end position="34"/>
    </location>
</feature>
<reference evidence="2 3" key="1">
    <citation type="journal article" date="2012" name="Genome Biol.">
        <title>Genome and low-iron response of an oceanic diatom adapted to chronic iron limitation.</title>
        <authorList>
            <person name="Lommer M."/>
            <person name="Specht M."/>
            <person name="Roy A.S."/>
            <person name="Kraemer L."/>
            <person name="Andreson R."/>
            <person name="Gutowska M.A."/>
            <person name="Wolf J."/>
            <person name="Bergner S.V."/>
            <person name="Schilhabel M.B."/>
            <person name="Klostermeier U.C."/>
            <person name="Beiko R.G."/>
            <person name="Rosenstiel P."/>
            <person name="Hippler M."/>
            <person name="Laroche J."/>
        </authorList>
    </citation>
    <scope>NUCLEOTIDE SEQUENCE [LARGE SCALE GENOMIC DNA]</scope>
    <source>
        <strain evidence="2 3">CCMP1005</strain>
    </source>
</reference>
<evidence type="ECO:0000313" key="3">
    <source>
        <dbReference type="Proteomes" id="UP000266841"/>
    </source>
</evidence>
<feature type="region of interest" description="Disordered" evidence="1">
    <location>
        <begin position="1"/>
        <end position="79"/>
    </location>
</feature>
<proteinExistence type="predicted"/>
<feature type="region of interest" description="Disordered" evidence="1">
    <location>
        <begin position="372"/>
        <end position="399"/>
    </location>
</feature>
<feature type="region of interest" description="Disordered" evidence="1">
    <location>
        <begin position="675"/>
        <end position="703"/>
    </location>
</feature>
<dbReference type="AlphaFoldDB" id="K0RUZ2"/>
<organism evidence="2 3">
    <name type="scientific">Thalassiosira oceanica</name>
    <name type="common">Marine diatom</name>
    <dbReference type="NCBI Taxonomy" id="159749"/>
    <lineage>
        <taxon>Eukaryota</taxon>
        <taxon>Sar</taxon>
        <taxon>Stramenopiles</taxon>
        <taxon>Ochrophyta</taxon>
        <taxon>Bacillariophyta</taxon>
        <taxon>Coscinodiscophyceae</taxon>
        <taxon>Thalassiosirophycidae</taxon>
        <taxon>Thalassiosirales</taxon>
        <taxon>Thalassiosiraceae</taxon>
        <taxon>Thalassiosira</taxon>
    </lineage>
</organism>
<feature type="compositionally biased region" description="Basic residues" evidence="1">
    <location>
        <begin position="782"/>
        <end position="826"/>
    </location>
</feature>
<evidence type="ECO:0000256" key="1">
    <source>
        <dbReference type="SAM" id="MobiDB-lite"/>
    </source>
</evidence>
<sequence>MWPDETSPQAAPPQHPRDGGATDLSVSPTRSFNSRSEDTDAPITRSSSSRRPGKGGATGRSTGSTSTWTPPHQINPEGRSTELLASPTRSFSPRCGGADATLPQIGATPTLAQLATETLQLLVRLSKLYNTSTINDGIDWNQKPLMDLVDDNDDTWRMVIHLGEHESLASHGHESRIDGLVTRVVDQLIQSDQDLSGMTEILQDKRLRITESLRPLNKTFNGLQLNSPEYKRLLNSMRAIKCDGINVDLRSGDVYRRSCEVKILCAQLRQYEGSTRSMSHISSWKEAIAESRRLAHSRLDERASLQLDMAQTEAELAGLDSKDTASFQGGFDATEEGVLSQTSCQEDDNSTSHSPKEIEGDIELNGTTIVQVAPPADGTTSHSHSEVEGDAGIKGTAVDQDATTNSTAWTSYPIVKGDAKCGGTDVHSVPQEDKCEDDALPPNVTTSTDSPPSGGRESFKFILTKSGMDHKPVSLIQTTAAALPRQKTSPSCAPSLMAPANNITTPMTGGQGKGAPAKAPPRQLIGQLGRRGTQNQIMILQRAGGLCEPTRAPHVTAPASESPKGGDQKKTKKNGGKKRSQIEERERGAPAPPPSHVPASRAPPVSDTTAGSRRLHPPSSTRRLWTAGSRRKSTPTVTVPRHELEELRRSKRDLQMLTWRYACLRQAHHRLTQEIDQSTAAVPIHGEDDDDDDDDDELRWPPPTSRALTVVRTEDDVADGIDGDTYDGGAPVYRDCPNNLQSVHTAPLLAFGLAPTITDDIRQIETNNLQQSQDIEGLPLVPKRKRRRKRKRKRPRRRKGQANKPRPKHSPVTPPRRHTNVRRQAAKTHESLIKEFQAYFYSDAAKYCPASGFDTKWHRKGIG</sequence>
<feature type="compositionally biased region" description="Basic residues" evidence="1">
    <location>
        <begin position="570"/>
        <end position="579"/>
    </location>
</feature>
<feature type="region of interest" description="Disordered" evidence="1">
    <location>
        <begin position="422"/>
        <end position="458"/>
    </location>
</feature>